<proteinExistence type="predicted"/>
<accession>A0A918XFS6</accession>
<reference evidence="2 3" key="1">
    <citation type="journal article" date="2014" name="Int. J. Syst. Evol. Microbiol.">
        <title>Complete genome sequence of Corynebacterium casei LMG S-19264T (=DSM 44701T), isolated from a smear-ripened cheese.</title>
        <authorList>
            <consortium name="US DOE Joint Genome Institute (JGI-PGF)"/>
            <person name="Walter F."/>
            <person name="Albersmeier A."/>
            <person name="Kalinowski J."/>
            <person name="Ruckert C."/>
        </authorList>
    </citation>
    <scope>NUCLEOTIDE SEQUENCE [LARGE SCALE GENOMIC DNA]</scope>
    <source>
        <strain evidence="2 3">KCTC 19473</strain>
    </source>
</reference>
<protein>
    <submittedName>
        <fullName evidence="2">Uncharacterized protein</fullName>
    </submittedName>
</protein>
<feature type="region of interest" description="Disordered" evidence="1">
    <location>
        <begin position="67"/>
        <end position="90"/>
    </location>
</feature>
<dbReference type="Proteomes" id="UP000654947">
    <property type="component" value="Unassembled WGS sequence"/>
</dbReference>
<comment type="caution">
    <text evidence="2">The sequence shown here is derived from an EMBL/GenBank/DDBJ whole genome shotgun (WGS) entry which is preliminary data.</text>
</comment>
<evidence type="ECO:0000313" key="3">
    <source>
        <dbReference type="Proteomes" id="UP000654947"/>
    </source>
</evidence>
<gene>
    <name evidence="2" type="ORF">GCM10007147_31590</name>
</gene>
<name>A0A918XFS6_9ACTN</name>
<organism evidence="2 3">
    <name type="scientific">Nocardiopsis kunsanensis</name>
    <dbReference type="NCBI Taxonomy" id="141693"/>
    <lineage>
        <taxon>Bacteria</taxon>
        <taxon>Bacillati</taxon>
        <taxon>Actinomycetota</taxon>
        <taxon>Actinomycetes</taxon>
        <taxon>Streptosporangiales</taxon>
        <taxon>Nocardiopsidaceae</taxon>
        <taxon>Nocardiopsis</taxon>
    </lineage>
</organism>
<sequence length="90" mass="9958">MPEAARAARLGHRMPGWFGPTNTSPETEERVHIVLETLWAQSVCALTPAERERLFSMAPSLEELYREGTKNGLPEEPASKTISRISPIVG</sequence>
<dbReference type="EMBL" id="BMXL01000017">
    <property type="protein sequence ID" value="GHD30083.1"/>
    <property type="molecule type" value="Genomic_DNA"/>
</dbReference>
<evidence type="ECO:0000313" key="2">
    <source>
        <dbReference type="EMBL" id="GHD30083.1"/>
    </source>
</evidence>
<feature type="region of interest" description="Disordered" evidence="1">
    <location>
        <begin position="1"/>
        <end position="25"/>
    </location>
</feature>
<evidence type="ECO:0000256" key="1">
    <source>
        <dbReference type="SAM" id="MobiDB-lite"/>
    </source>
</evidence>
<dbReference type="AlphaFoldDB" id="A0A918XFS6"/>
<keyword evidence="3" id="KW-1185">Reference proteome</keyword>